<dbReference type="OrthoDB" id="6495301at2759"/>
<dbReference type="Gene3D" id="3.40.50.1820">
    <property type="entry name" value="alpha/beta hydrolase"/>
    <property type="match status" value="1"/>
</dbReference>
<dbReference type="AlphaFoldDB" id="A0A2T9YFW8"/>
<dbReference type="Proteomes" id="UP000245699">
    <property type="component" value="Unassembled WGS sequence"/>
</dbReference>
<comment type="caution">
    <text evidence="3">The sequence shown here is derived from an EMBL/GenBank/DDBJ whole genome shotgun (WGS) entry which is preliminary data.</text>
</comment>
<evidence type="ECO:0000259" key="2">
    <source>
        <dbReference type="Pfam" id="PF20434"/>
    </source>
</evidence>
<dbReference type="Pfam" id="PF20434">
    <property type="entry name" value="BD-FAE"/>
    <property type="match status" value="1"/>
</dbReference>
<keyword evidence="1" id="KW-0378">Hydrolase</keyword>
<dbReference type="SUPFAM" id="SSF53474">
    <property type="entry name" value="alpha/beta-Hydrolases"/>
    <property type="match status" value="1"/>
</dbReference>
<proteinExistence type="predicted"/>
<protein>
    <recommendedName>
        <fullName evidence="2">BD-FAE-like domain-containing protein</fullName>
    </recommendedName>
</protein>
<sequence>MAILEIKDIPYLEDSKSPEHTLDLYIPERTSDSDPLPELLVYIHGGCWRSGDKADYVPLGRGIPNIGLENSKPLIAVAVINYILSKKDDPSISHPQHFVDCVKSIEFLAKNAAGYKYDSQKIHLCGHSAGGHLTGLITLDPPKTWWDPEANNGIVIANCIKSVIGVGGIYDHVDLVERIPSYDEFTVMSFGTDKDFWKASAPQNAPFDEALQKSLVGKFPPGFEPHGKPLLHVNYLVFVSTGDELIPVITSERYFDHVKSTGIKASIKADTDYGSHFGSLENPLFFDIVYNFITK</sequence>
<name>A0A2T9YFW8_9FUNG</name>
<organism evidence="3 4">
    <name type="scientific">Furculomyces boomerangus</name>
    <dbReference type="NCBI Taxonomy" id="61424"/>
    <lineage>
        <taxon>Eukaryota</taxon>
        <taxon>Fungi</taxon>
        <taxon>Fungi incertae sedis</taxon>
        <taxon>Zoopagomycota</taxon>
        <taxon>Kickxellomycotina</taxon>
        <taxon>Harpellomycetes</taxon>
        <taxon>Harpellales</taxon>
        <taxon>Harpellaceae</taxon>
        <taxon>Furculomyces</taxon>
    </lineage>
</organism>
<evidence type="ECO:0000313" key="4">
    <source>
        <dbReference type="Proteomes" id="UP000245699"/>
    </source>
</evidence>
<dbReference type="InterPro" id="IPR050300">
    <property type="entry name" value="GDXG_lipolytic_enzyme"/>
</dbReference>
<accession>A0A2T9YFW8</accession>
<dbReference type="EMBL" id="MBFT01000433">
    <property type="protein sequence ID" value="PVU91248.1"/>
    <property type="molecule type" value="Genomic_DNA"/>
</dbReference>
<gene>
    <name evidence="3" type="ORF">BB559_004228</name>
</gene>
<keyword evidence="4" id="KW-1185">Reference proteome</keyword>
<evidence type="ECO:0000256" key="1">
    <source>
        <dbReference type="ARBA" id="ARBA00022801"/>
    </source>
</evidence>
<evidence type="ECO:0000313" key="3">
    <source>
        <dbReference type="EMBL" id="PVU91248.1"/>
    </source>
</evidence>
<feature type="domain" description="BD-FAE-like" evidence="2">
    <location>
        <begin position="22"/>
        <end position="175"/>
    </location>
</feature>
<dbReference type="InterPro" id="IPR049492">
    <property type="entry name" value="BD-FAE-like_dom"/>
</dbReference>
<dbReference type="PANTHER" id="PTHR48081">
    <property type="entry name" value="AB HYDROLASE SUPERFAMILY PROTEIN C4A8.06C"/>
    <property type="match status" value="1"/>
</dbReference>
<dbReference type="GO" id="GO:0004061">
    <property type="term" value="F:arylformamidase activity"/>
    <property type="evidence" value="ECO:0007669"/>
    <property type="project" value="TreeGrafter"/>
</dbReference>
<reference evidence="3 4" key="1">
    <citation type="journal article" date="2018" name="MBio">
        <title>Comparative Genomics Reveals the Core Gene Toolbox for the Fungus-Insect Symbiosis.</title>
        <authorList>
            <person name="Wang Y."/>
            <person name="Stata M."/>
            <person name="Wang W."/>
            <person name="Stajich J.E."/>
            <person name="White M.M."/>
            <person name="Moncalvo J.M."/>
        </authorList>
    </citation>
    <scope>NUCLEOTIDE SEQUENCE [LARGE SCALE GENOMIC DNA]</scope>
    <source>
        <strain evidence="3 4">AUS-77-4</strain>
    </source>
</reference>
<dbReference type="InterPro" id="IPR029058">
    <property type="entry name" value="AB_hydrolase_fold"/>
</dbReference>
<dbReference type="PANTHER" id="PTHR48081:SF33">
    <property type="entry name" value="KYNURENINE FORMAMIDASE"/>
    <property type="match status" value="1"/>
</dbReference>
<dbReference type="STRING" id="61424.A0A2T9YFW8"/>